<evidence type="ECO:0000256" key="3">
    <source>
        <dbReference type="ARBA" id="ARBA00022691"/>
    </source>
</evidence>
<dbReference type="Pfam" id="PF04055">
    <property type="entry name" value="Radical_SAM"/>
    <property type="match status" value="1"/>
</dbReference>
<feature type="binding site" evidence="12">
    <location>
        <position position="25"/>
    </location>
    <ligand>
        <name>[4Fe-4S] cluster</name>
        <dbReference type="ChEBI" id="CHEBI:49883"/>
        <label>1</label>
        <note>4Fe-4S-S-AdoMet</note>
    </ligand>
</feature>
<comment type="cofactor">
    <cofactor evidence="12">
        <name>[4Fe-4S] cluster</name>
        <dbReference type="ChEBI" id="CHEBI:49883"/>
    </cofactor>
    <text evidence="12">Binds 2 [4Fe-4S] clusters. Binds 1 [4Fe-4S] cluster coordinated with 3 cysteines and an exchangeable S-adenosyl-L-methionine and 1 [4Fe-4S] cluster coordinated with 3 cysteines and the GTP-derived substrate.</text>
</comment>
<sequence length="330" mass="37622">MAHGQLKDQWGRVARKLRVSLTDRCNLRCQYCMPEAGLNWQAREEILSFEEIFRLLTIFAELGIEEIRLTGGEPLLRKDLEILLSQIQSLHFKKVSLTSNGILLPEKMPALYQAGLRSFNISLDSLLPERFAKITRRDDYQRVLAGLNCLDRYPDLEIKLNTVMIRGFNDDEALSFARLARERNWAIRFIEFMPLGQGDGWLPQEVVKGAELKAQIEAEFRLVAVEAAGKNPASRWHFADGSPGEIGFINAVSEPFCHSCNRIRLTADGYLRNCLFSSQELNLKTPLRQQATSTELTNLICDWVWQKEAGHQINQIGFERPLRSMSQIGG</sequence>
<dbReference type="HAMAP" id="MF_01225_B">
    <property type="entry name" value="MoaA_B"/>
    <property type="match status" value="1"/>
</dbReference>
<dbReference type="PROSITE" id="PS01305">
    <property type="entry name" value="MOAA_NIFB_PQQE"/>
    <property type="match status" value="1"/>
</dbReference>
<feature type="binding site" evidence="12">
    <location>
        <position position="257"/>
    </location>
    <ligand>
        <name>[4Fe-4S] cluster</name>
        <dbReference type="ChEBI" id="CHEBI:49883"/>
        <label>2</label>
        <note>4Fe-4S-substrate</note>
    </ligand>
</feature>
<accession>A0A2M7G2F8</accession>
<dbReference type="PROSITE" id="PS51918">
    <property type="entry name" value="RADICAL_SAM"/>
    <property type="match status" value="1"/>
</dbReference>
<dbReference type="GO" id="GO:0006777">
    <property type="term" value="P:Mo-molybdopterin cofactor biosynthetic process"/>
    <property type="evidence" value="ECO:0007669"/>
    <property type="project" value="UniProtKB-UniRule"/>
</dbReference>
<dbReference type="InterPro" id="IPR006638">
    <property type="entry name" value="Elp3/MiaA/NifB-like_rSAM"/>
</dbReference>
<evidence type="ECO:0000256" key="2">
    <source>
        <dbReference type="ARBA" id="ARBA00022485"/>
    </source>
</evidence>
<evidence type="ECO:0000256" key="12">
    <source>
        <dbReference type="HAMAP-Rule" id="MF_01225"/>
    </source>
</evidence>
<dbReference type="SFLD" id="SFLDG01386">
    <property type="entry name" value="main_SPASM_domain-containing"/>
    <property type="match status" value="1"/>
</dbReference>
<dbReference type="InterPro" id="IPR000385">
    <property type="entry name" value="MoaA_NifB_PqqE_Fe-S-bd_CS"/>
</dbReference>
<feature type="binding site" evidence="12">
    <location>
        <position position="29"/>
    </location>
    <ligand>
        <name>[4Fe-4S] cluster</name>
        <dbReference type="ChEBI" id="CHEBI:49883"/>
        <label>1</label>
        <note>4Fe-4S-S-AdoMet</note>
    </ligand>
</feature>
<dbReference type="InterPro" id="IPR058240">
    <property type="entry name" value="rSAM_sf"/>
</dbReference>
<dbReference type="GO" id="GO:0005525">
    <property type="term" value="F:GTP binding"/>
    <property type="evidence" value="ECO:0007669"/>
    <property type="project" value="UniProtKB-UniRule"/>
</dbReference>
<evidence type="ECO:0000256" key="4">
    <source>
        <dbReference type="ARBA" id="ARBA00022723"/>
    </source>
</evidence>
<feature type="binding site" evidence="12">
    <location>
        <position position="98"/>
    </location>
    <ligand>
        <name>GTP</name>
        <dbReference type="ChEBI" id="CHEBI:37565"/>
    </ligand>
</feature>
<keyword evidence="9 12" id="KW-0501">Molybdenum cofactor biosynthesis</keyword>
<dbReference type="GO" id="GO:0061798">
    <property type="term" value="F:GTP 3',8'-cyclase activity"/>
    <property type="evidence" value="ECO:0007669"/>
    <property type="project" value="UniProtKB-UniRule"/>
</dbReference>
<organism evidence="14 15">
    <name type="scientific">bacterium (Candidatus Blackallbacteria) CG17_big_fil_post_rev_8_21_14_2_50_48_46</name>
    <dbReference type="NCBI Taxonomy" id="2014261"/>
    <lineage>
        <taxon>Bacteria</taxon>
        <taxon>Candidatus Blackallbacteria</taxon>
    </lineage>
</organism>
<comment type="catalytic activity">
    <reaction evidence="11 12">
        <text>GTP + AH2 + S-adenosyl-L-methionine = (8S)-3',8-cyclo-7,8-dihydroguanosine 5'-triphosphate + 5'-deoxyadenosine + L-methionine + A + H(+)</text>
        <dbReference type="Rhea" id="RHEA:49576"/>
        <dbReference type="ChEBI" id="CHEBI:13193"/>
        <dbReference type="ChEBI" id="CHEBI:15378"/>
        <dbReference type="ChEBI" id="CHEBI:17319"/>
        <dbReference type="ChEBI" id="CHEBI:17499"/>
        <dbReference type="ChEBI" id="CHEBI:37565"/>
        <dbReference type="ChEBI" id="CHEBI:57844"/>
        <dbReference type="ChEBI" id="CHEBI:59789"/>
        <dbReference type="ChEBI" id="CHEBI:131766"/>
        <dbReference type="EC" id="4.1.99.22"/>
    </reaction>
</comment>
<dbReference type="InterPro" id="IPR007197">
    <property type="entry name" value="rSAM"/>
</dbReference>
<feature type="binding site" evidence="12">
    <location>
        <position position="159"/>
    </location>
    <ligand>
        <name>GTP</name>
        <dbReference type="ChEBI" id="CHEBI:37565"/>
    </ligand>
</feature>
<gene>
    <name evidence="12 14" type="primary">moaA</name>
    <name evidence="14" type="ORF">COW36_14815</name>
</gene>
<dbReference type="SUPFAM" id="SSF102114">
    <property type="entry name" value="Radical SAM enzymes"/>
    <property type="match status" value="1"/>
</dbReference>
<comment type="function">
    <text evidence="12">Catalyzes the cyclization of GTP to (8S)-3',8-cyclo-7,8-dihydroguanosine 5'-triphosphate.</text>
</comment>
<dbReference type="SFLD" id="SFLDG01383">
    <property type="entry name" value="cyclic_pyranopterin_phosphate"/>
    <property type="match status" value="1"/>
</dbReference>
<dbReference type="InterPro" id="IPR010505">
    <property type="entry name" value="MoaA_twitch"/>
</dbReference>
<keyword evidence="2 12" id="KW-0004">4Fe-4S</keyword>
<evidence type="ECO:0000256" key="9">
    <source>
        <dbReference type="ARBA" id="ARBA00023150"/>
    </source>
</evidence>
<dbReference type="SMART" id="SM00729">
    <property type="entry name" value="Elp3"/>
    <property type="match status" value="1"/>
</dbReference>
<keyword evidence="3 12" id="KW-0949">S-adenosyl-L-methionine</keyword>
<dbReference type="InterPro" id="IPR013785">
    <property type="entry name" value="Aldolase_TIM"/>
</dbReference>
<feature type="binding site" evidence="12">
    <location>
        <position position="18"/>
    </location>
    <ligand>
        <name>GTP</name>
        <dbReference type="ChEBI" id="CHEBI:37565"/>
    </ligand>
</feature>
<evidence type="ECO:0000256" key="8">
    <source>
        <dbReference type="ARBA" id="ARBA00023134"/>
    </source>
</evidence>
<dbReference type="PANTHER" id="PTHR22960">
    <property type="entry name" value="MOLYBDOPTERIN COFACTOR SYNTHESIS PROTEIN A"/>
    <property type="match status" value="1"/>
</dbReference>
<dbReference type="AlphaFoldDB" id="A0A2M7G2F8"/>
<evidence type="ECO:0000256" key="7">
    <source>
        <dbReference type="ARBA" id="ARBA00023014"/>
    </source>
</evidence>
<dbReference type="EMBL" id="PFFQ01000041">
    <property type="protein sequence ID" value="PIW15984.1"/>
    <property type="molecule type" value="Genomic_DNA"/>
</dbReference>
<dbReference type="CDD" id="cd21117">
    <property type="entry name" value="Twitch_MoaA"/>
    <property type="match status" value="1"/>
</dbReference>
<dbReference type="Proteomes" id="UP000231019">
    <property type="component" value="Unassembled WGS sequence"/>
</dbReference>
<feature type="binding site" evidence="12">
    <location>
        <position position="260"/>
    </location>
    <ligand>
        <name>[4Fe-4S] cluster</name>
        <dbReference type="ChEBI" id="CHEBI:49883"/>
        <label>2</label>
        <note>4Fe-4S-substrate</note>
    </ligand>
</feature>
<keyword evidence="8 12" id="KW-0342">GTP-binding</keyword>
<feature type="binding site" evidence="12">
    <location>
        <position position="72"/>
    </location>
    <ligand>
        <name>S-adenosyl-L-methionine</name>
        <dbReference type="ChEBI" id="CHEBI:59789"/>
    </ligand>
</feature>
<comment type="pathway">
    <text evidence="12">Cofactor biosynthesis; molybdopterin biosynthesis.</text>
</comment>
<feature type="binding site" evidence="12">
    <location>
        <position position="31"/>
    </location>
    <ligand>
        <name>S-adenosyl-L-methionine</name>
        <dbReference type="ChEBI" id="CHEBI:59789"/>
    </ligand>
</feature>
<dbReference type="InterPro" id="IPR050105">
    <property type="entry name" value="MoCo_biosynth_MoaA/MoaC"/>
</dbReference>
<comment type="subunit">
    <text evidence="12">Monomer and homodimer.</text>
</comment>
<keyword evidence="7 12" id="KW-0411">Iron-sulfur</keyword>
<evidence type="ECO:0000313" key="14">
    <source>
        <dbReference type="EMBL" id="PIW15984.1"/>
    </source>
</evidence>
<keyword evidence="5 12" id="KW-0547">Nucleotide-binding</keyword>
<dbReference type="InterPro" id="IPR013483">
    <property type="entry name" value="MoaA"/>
</dbReference>
<feature type="binding site" evidence="12">
    <location>
        <position position="68"/>
    </location>
    <ligand>
        <name>GTP</name>
        <dbReference type="ChEBI" id="CHEBI:37565"/>
    </ligand>
</feature>
<evidence type="ECO:0000256" key="5">
    <source>
        <dbReference type="ARBA" id="ARBA00022741"/>
    </source>
</evidence>
<feature type="binding site" evidence="12">
    <location>
        <begin position="262"/>
        <end position="264"/>
    </location>
    <ligand>
        <name>GTP</name>
        <dbReference type="ChEBI" id="CHEBI:37565"/>
    </ligand>
</feature>
<keyword evidence="4 12" id="KW-0479">Metal-binding</keyword>
<protein>
    <recommendedName>
        <fullName evidence="1 12">GTP 3',8-cyclase</fullName>
        <ecNumber evidence="1 12">4.1.99.22</ecNumber>
    </recommendedName>
    <alternativeName>
        <fullName evidence="12">Molybdenum cofactor biosynthesis protein A</fullName>
    </alternativeName>
</protein>
<proteinExistence type="inferred from homology"/>
<evidence type="ECO:0000313" key="15">
    <source>
        <dbReference type="Proteomes" id="UP000231019"/>
    </source>
</evidence>
<feature type="binding site" evidence="12">
    <location>
        <position position="122"/>
    </location>
    <ligand>
        <name>S-adenosyl-L-methionine</name>
        <dbReference type="ChEBI" id="CHEBI:59789"/>
    </ligand>
</feature>
<keyword evidence="10 12" id="KW-0456">Lyase</keyword>
<dbReference type="CDD" id="cd01335">
    <property type="entry name" value="Radical_SAM"/>
    <property type="match status" value="1"/>
</dbReference>
<feature type="binding site" evidence="12">
    <location>
        <position position="274"/>
    </location>
    <ligand>
        <name>[4Fe-4S] cluster</name>
        <dbReference type="ChEBI" id="CHEBI:49883"/>
        <label>2</label>
        <note>4Fe-4S-substrate</note>
    </ligand>
</feature>
<dbReference type="GO" id="GO:0061799">
    <property type="term" value="F:cyclic pyranopterin monophosphate synthase activity"/>
    <property type="evidence" value="ECO:0007669"/>
    <property type="project" value="TreeGrafter"/>
</dbReference>
<keyword evidence="6 12" id="KW-0408">Iron</keyword>
<comment type="caution">
    <text evidence="14">The sequence shown here is derived from an EMBL/GenBank/DDBJ whole genome shotgun (WGS) entry which is preliminary data.</text>
</comment>
<comment type="similarity">
    <text evidence="12">Belongs to the radical SAM superfamily. MoaA family.</text>
</comment>
<dbReference type="GO" id="GO:0051539">
    <property type="term" value="F:4 iron, 4 sulfur cluster binding"/>
    <property type="evidence" value="ECO:0007669"/>
    <property type="project" value="UniProtKB-UniRule"/>
</dbReference>
<feature type="binding site" evidence="12">
    <location>
        <position position="193"/>
    </location>
    <ligand>
        <name>S-adenosyl-L-methionine</name>
        <dbReference type="ChEBI" id="CHEBI:59789"/>
    </ligand>
</feature>
<feature type="domain" description="Radical SAM core" evidence="13">
    <location>
        <begin position="9"/>
        <end position="226"/>
    </location>
</feature>
<evidence type="ECO:0000256" key="10">
    <source>
        <dbReference type="ARBA" id="ARBA00023239"/>
    </source>
</evidence>
<evidence type="ECO:0000259" key="13">
    <source>
        <dbReference type="PROSITE" id="PS51918"/>
    </source>
</evidence>
<dbReference type="UniPathway" id="UPA00344"/>
<feature type="binding site" evidence="12">
    <location>
        <position position="32"/>
    </location>
    <ligand>
        <name>[4Fe-4S] cluster</name>
        <dbReference type="ChEBI" id="CHEBI:49883"/>
        <label>1</label>
        <note>4Fe-4S-S-AdoMet</note>
    </ligand>
</feature>
<dbReference type="InterPro" id="IPR040064">
    <property type="entry name" value="MoaA-like"/>
</dbReference>
<evidence type="ECO:0000256" key="6">
    <source>
        <dbReference type="ARBA" id="ARBA00023004"/>
    </source>
</evidence>
<evidence type="ECO:0000256" key="11">
    <source>
        <dbReference type="ARBA" id="ARBA00048697"/>
    </source>
</evidence>
<evidence type="ECO:0000256" key="1">
    <source>
        <dbReference type="ARBA" id="ARBA00012167"/>
    </source>
</evidence>
<name>A0A2M7G2F8_9BACT</name>
<dbReference type="SFLD" id="SFLDS00029">
    <property type="entry name" value="Radical_SAM"/>
    <property type="match status" value="1"/>
</dbReference>
<dbReference type="GO" id="GO:1904047">
    <property type="term" value="F:S-adenosyl-L-methionine binding"/>
    <property type="evidence" value="ECO:0007669"/>
    <property type="project" value="UniProtKB-UniRule"/>
</dbReference>
<reference evidence="14 15" key="1">
    <citation type="submission" date="2017-09" db="EMBL/GenBank/DDBJ databases">
        <title>Depth-based differentiation of microbial function through sediment-hosted aquifers and enrichment of novel symbionts in the deep terrestrial subsurface.</title>
        <authorList>
            <person name="Probst A.J."/>
            <person name="Ladd B."/>
            <person name="Jarett J.K."/>
            <person name="Geller-Mcgrath D.E."/>
            <person name="Sieber C.M."/>
            <person name="Emerson J.B."/>
            <person name="Anantharaman K."/>
            <person name="Thomas B.C."/>
            <person name="Malmstrom R."/>
            <person name="Stieglmeier M."/>
            <person name="Klingl A."/>
            <person name="Woyke T."/>
            <person name="Ryan C.M."/>
            <person name="Banfield J.F."/>
        </authorList>
    </citation>
    <scope>NUCLEOTIDE SEQUENCE [LARGE SCALE GENOMIC DNA]</scope>
    <source>
        <strain evidence="14">CG17_big_fil_post_rev_8_21_14_2_50_48_46</strain>
    </source>
</reference>
<dbReference type="NCBIfam" id="TIGR02666">
    <property type="entry name" value="moaA"/>
    <property type="match status" value="1"/>
</dbReference>
<dbReference type="GO" id="GO:0046872">
    <property type="term" value="F:metal ion binding"/>
    <property type="evidence" value="ECO:0007669"/>
    <property type="project" value="UniProtKB-KW"/>
</dbReference>
<dbReference type="EC" id="4.1.99.22" evidence="1 12"/>
<dbReference type="Pfam" id="PF06463">
    <property type="entry name" value="Mob_synth_C"/>
    <property type="match status" value="1"/>
</dbReference>
<dbReference type="PANTHER" id="PTHR22960:SF0">
    <property type="entry name" value="MOLYBDENUM COFACTOR BIOSYNTHESIS PROTEIN 1"/>
    <property type="match status" value="1"/>
</dbReference>
<dbReference type="SFLD" id="SFLDG01067">
    <property type="entry name" value="SPASM/twitch_domain_containing"/>
    <property type="match status" value="1"/>
</dbReference>
<dbReference type="Gene3D" id="3.20.20.70">
    <property type="entry name" value="Aldolase class I"/>
    <property type="match status" value="1"/>
</dbReference>